<accession>A0A845RH04</accession>
<evidence type="ECO:0000313" key="2">
    <source>
        <dbReference type="Proteomes" id="UP000446348"/>
    </source>
</evidence>
<gene>
    <name evidence="1" type="ORF">D3Z39_07415</name>
</gene>
<name>A0A845RH04_9FIRM</name>
<proteinExistence type="predicted"/>
<comment type="caution">
    <text evidence="1">The sequence shown here is derived from an EMBL/GenBank/DDBJ whole genome shotgun (WGS) entry which is preliminary data.</text>
</comment>
<sequence length="83" mass="9747">MKNQNTRLFLQTGADTALKSLGIRKDSYVFCLAFSCCLRRIQQFLLFQTSPKLWLLYQNMQRFVKFRGIELLAPERLAPAAWM</sequence>
<dbReference type="AlphaFoldDB" id="A0A845RH04"/>
<protein>
    <submittedName>
        <fullName evidence="1">Uncharacterized protein</fullName>
    </submittedName>
</protein>
<dbReference type="EMBL" id="QXWZ01000011">
    <property type="protein sequence ID" value="NBI78697.1"/>
    <property type="molecule type" value="Genomic_DNA"/>
</dbReference>
<dbReference type="Proteomes" id="UP000446348">
    <property type="component" value="Unassembled WGS sequence"/>
</dbReference>
<evidence type="ECO:0000313" key="1">
    <source>
        <dbReference type="EMBL" id="NBI78697.1"/>
    </source>
</evidence>
<organism evidence="1 2">
    <name type="scientific">Anaerotruncus colihominis</name>
    <dbReference type="NCBI Taxonomy" id="169435"/>
    <lineage>
        <taxon>Bacteria</taxon>
        <taxon>Bacillati</taxon>
        <taxon>Bacillota</taxon>
        <taxon>Clostridia</taxon>
        <taxon>Eubacteriales</taxon>
        <taxon>Oscillospiraceae</taxon>
        <taxon>Anaerotruncus</taxon>
    </lineage>
</organism>
<reference evidence="1 2" key="1">
    <citation type="submission" date="2018-08" db="EMBL/GenBank/DDBJ databases">
        <title>Murine metabolic-syndrome-specific gut microbial biobank.</title>
        <authorList>
            <person name="Liu C."/>
        </authorList>
    </citation>
    <scope>NUCLEOTIDE SEQUENCE [LARGE SCALE GENOMIC DNA]</scope>
    <source>
        <strain evidence="1 2">X69</strain>
    </source>
</reference>